<dbReference type="UniPathway" id="UPA00659"/>
<feature type="domain" description="Acyl-CoA dehydrogenase C-terminal bacterial-type" evidence="16">
    <location>
        <begin position="518"/>
        <end position="796"/>
    </location>
</feature>
<comment type="cofactor">
    <cofactor evidence="1">
        <name>FAD</name>
        <dbReference type="ChEBI" id="CHEBI:57692"/>
    </cofactor>
</comment>
<evidence type="ECO:0000256" key="13">
    <source>
        <dbReference type="SAM" id="MobiDB-lite"/>
    </source>
</evidence>
<proteinExistence type="inferred from homology"/>
<dbReference type="Gene3D" id="1.10.540.10">
    <property type="entry name" value="Acyl-CoA dehydrogenase/oxidase, N-terminal domain"/>
    <property type="match status" value="1"/>
</dbReference>
<dbReference type="Pfam" id="PF02771">
    <property type="entry name" value="Acyl-CoA_dh_N"/>
    <property type="match status" value="1"/>
</dbReference>
<dbReference type="PANTHER" id="PTHR48083:SF18">
    <property type="entry name" value="ACYL-COENZYME A DEHYDROGENASE"/>
    <property type="match status" value="1"/>
</dbReference>
<dbReference type="GO" id="GO:0033539">
    <property type="term" value="P:fatty acid beta-oxidation using acyl-CoA dehydrogenase"/>
    <property type="evidence" value="ECO:0007669"/>
    <property type="project" value="InterPro"/>
</dbReference>
<dbReference type="InterPro" id="IPR037069">
    <property type="entry name" value="AcylCoA_DH/ox_N_sf"/>
</dbReference>
<dbReference type="Pfam" id="PF09317">
    <property type="entry name" value="ACDH_C"/>
    <property type="match status" value="1"/>
</dbReference>
<comment type="caution">
    <text evidence="17">The sequence shown here is derived from an EMBL/GenBank/DDBJ whole genome shotgun (WGS) entry which is preliminary data.</text>
</comment>
<keyword evidence="9" id="KW-0560">Oxidoreductase</keyword>
<feature type="coiled-coil region" evidence="12">
    <location>
        <begin position="760"/>
        <end position="793"/>
    </location>
</feature>
<evidence type="ECO:0000313" key="17">
    <source>
        <dbReference type="EMBL" id="KTD37938.1"/>
    </source>
</evidence>
<dbReference type="EC" id="1.3.8.8" evidence="5"/>
<evidence type="ECO:0000256" key="12">
    <source>
        <dbReference type="SAM" id="Coils"/>
    </source>
</evidence>
<evidence type="ECO:0000256" key="5">
    <source>
        <dbReference type="ARBA" id="ARBA00012040"/>
    </source>
</evidence>
<dbReference type="InterPro" id="IPR046373">
    <property type="entry name" value="Acyl-CoA_Oxase/DH_mid-dom_sf"/>
</dbReference>
<evidence type="ECO:0000256" key="9">
    <source>
        <dbReference type="ARBA" id="ARBA00023002"/>
    </source>
</evidence>
<dbReference type="SUPFAM" id="SSF47203">
    <property type="entry name" value="Acyl-CoA dehydrogenase C-terminal domain-like"/>
    <property type="match status" value="1"/>
</dbReference>
<feature type="region of interest" description="Disordered" evidence="13">
    <location>
        <begin position="802"/>
        <end position="825"/>
    </location>
</feature>
<evidence type="ECO:0000259" key="15">
    <source>
        <dbReference type="Pfam" id="PF02771"/>
    </source>
</evidence>
<dbReference type="InterPro" id="IPR013786">
    <property type="entry name" value="AcylCoA_DH/ox_N"/>
</dbReference>
<evidence type="ECO:0000256" key="11">
    <source>
        <dbReference type="ARBA" id="ARBA00049247"/>
    </source>
</evidence>
<evidence type="ECO:0000256" key="10">
    <source>
        <dbReference type="ARBA" id="ARBA00047882"/>
    </source>
</evidence>
<evidence type="ECO:0000259" key="14">
    <source>
        <dbReference type="Pfam" id="PF00441"/>
    </source>
</evidence>
<evidence type="ECO:0000313" key="18">
    <source>
        <dbReference type="Proteomes" id="UP000054858"/>
    </source>
</evidence>
<dbReference type="PATRIC" id="fig|29423.5.peg.1691"/>
<dbReference type="FunFam" id="1.10.540.10:FF:000004">
    <property type="entry name" value="Acyl-CoA dehydrogenase"/>
    <property type="match status" value="1"/>
</dbReference>
<feature type="domain" description="Acyl-CoA dehydrogenase/oxidase C-terminal" evidence="14">
    <location>
        <begin position="364"/>
        <end position="511"/>
    </location>
</feature>
<dbReference type="FunFam" id="1.20.140.10:FF:000009">
    <property type="entry name" value="Acyl-CoA dehydrogenase"/>
    <property type="match status" value="1"/>
</dbReference>
<dbReference type="InterPro" id="IPR050741">
    <property type="entry name" value="Acyl-CoA_dehydrogenase"/>
</dbReference>
<dbReference type="EC" id="1.3.8.7" evidence="4"/>
<keyword evidence="8" id="KW-0274">FAD</keyword>
<keyword evidence="12" id="KW-0175">Coiled coil</keyword>
<gene>
    <name evidence="17" type="primary">fadE_2</name>
    <name evidence="17" type="ORF">Loak_1614</name>
</gene>
<dbReference type="InterPro" id="IPR015396">
    <property type="entry name" value="FadE_C"/>
</dbReference>
<dbReference type="InterPro" id="IPR036250">
    <property type="entry name" value="AcylCo_DH-like_C"/>
</dbReference>
<evidence type="ECO:0000256" key="1">
    <source>
        <dbReference type="ARBA" id="ARBA00001974"/>
    </source>
</evidence>
<comment type="similarity">
    <text evidence="3">Belongs to the acyl-CoA dehydrogenase family.</text>
</comment>
<dbReference type="GO" id="GO:0050660">
    <property type="term" value="F:flavin adenine dinucleotide binding"/>
    <property type="evidence" value="ECO:0007669"/>
    <property type="project" value="InterPro"/>
</dbReference>
<evidence type="ECO:0000256" key="6">
    <source>
        <dbReference type="ARBA" id="ARBA00020144"/>
    </source>
</evidence>
<feature type="domain" description="Acyl-CoA dehydrogenase/oxidase N-terminal" evidence="15">
    <location>
        <begin position="143"/>
        <end position="236"/>
    </location>
</feature>
<evidence type="ECO:0000256" key="7">
    <source>
        <dbReference type="ARBA" id="ARBA00022630"/>
    </source>
</evidence>
<evidence type="ECO:0000256" key="2">
    <source>
        <dbReference type="ARBA" id="ARBA00005005"/>
    </source>
</evidence>
<reference evidence="17 18" key="1">
    <citation type="submission" date="2015-11" db="EMBL/GenBank/DDBJ databases">
        <title>Genomic analysis of 38 Legionella species identifies large and diverse effector repertoires.</title>
        <authorList>
            <person name="Burstein D."/>
            <person name="Amaro F."/>
            <person name="Zusman T."/>
            <person name="Lifshitz Z."/>
            <person name="Cohen O."/>
            <person name="Gilbert J.A."/>
            <person name="Pupko T."/>
            <person name="Shuman H.A."/>
            <person name="Segal G."/>
        </authorList>
    </citation>
    <scope>NUCLEOTIDE SEQUENCE [LARGE SCALE GENOMIC DNA]</scope>
    <source>
        <strain evidence="17 18">Oak Ridge-10</strain>
    </source>
</reference>
<organism evidence="17 18">
    <name type="scientific">Legionella oakridgensis</name>
    <dbReference type="NCBI Taxonomy" id="29423"/>
    <lineage>
        <taxon>Bacteria</taxon>
        <taxon>Pseudomonadati</taxon>
        <taxon>Pseudomonadota</taxon>
        <taxon>Gammaproteobacteria</taxon>
        <taxon>Legionellales</taxon>
        <taxon>Legionellaceae</taxon>
        <taxon>Legionella</taxon>
    </lineage>
</organism>
<dbReference type="PANTHER" id="PTHR48083">
    <property type="entry name" value="MEDIUM-CHAIN SPECIFIC ACYL-COA DEHYDROGENASE, MITOCHONDRIAL-RELATED"/>
    <property type="match status" value="1"/>
</dbReference>
<evidence type="ECO:0000256" key="8">
    <source>
        <dbReference type="ARBA" id="ARBA00022827"/>
    </source>
</evidence>
<dbReference type="NCBIfam" id="NF009586">
    <property type="entry name" value="PRK13026.1"/>
    <property type="match status" value="1"/>
</dbReference>
<dbReference type="RefSeq" id="WP_025385829.1">
    <property type="nucleotide sequence ID" value="NZ_LCUA01000004.1"/>
</dbReference>
<evidence type="ECO:0000259" key="16">
    <source>
        <dbReference type="Pfam" id="PF09317"/>
    </source>
</evidence>
<dbReference type="EMBL" id="LNYP01000029">
    <property type="protein sequence ID" value="KTD37938.1"/>
    <property type="molecule type" value="Genomic_DNA"/>
</dbReference>
<dbReference type="SUPFAM" id="SSF56645">
    <property type="entry name" value="Acyl-CoA dehydrogenase NM domain-like"/>
    <property type="match status" value="1"/>
</dbReference>
<dbReference type="GO" id="GO:0005737">
    <property type="term" value="C:cytoplasm"/>
    <property type="evidence" value="ECO:0007669"/>
    <property type="project" value="TreeGrafter"/>
</dbReference>
<keyword evidence="7" id="KW-0285">Flavoprotein</keyword>
<dbReference type="Proteomes" id="UP000054858">
    <property type="component" value="Unassembled WGS sequence"/>
</dbReference>
<dbReference type="NCBIfam" id="NF007000">
    <property type="entry name" value="PRK09463.1"/>
    <property type="match status" value="1"/>
</dbReference>
<dbReference type="InterPro" id="IPR009100">
    <property type="entry name" value="AcylCoA_DH/oxidase_NM_dom_sf"/>
</dbReference>
<dbReference type="Pfam" id="PF00441">
    <property type="entry name" value="Acyl-CoA_dh_1"/>
    <property type="match status" value="1"/>
</dbReference>
<dbReference type="GO" id="GO:0004466">
    <property type="term" value="F:long-chain fatty acyl-CoA dehydrogenase activity"/>
    <property type="evidence" value="ECO:0007669"/>
    <property type="project" value="UniProtKB-EC"/>
</dbReference>
<comment type="pathway">
    <text evidence="2">Lipid metabolism; fatty acid beta-oxidation.</text>
</comment>
<dbReference type="Gene3D" id="2.40.110.10">
    <property type="entry name" value="Butyryl-CoA Dehydrogenase, subunit A, domain 2"/>
    <property type="match status" value="1"/>
</dbReference>
<sequence>MLHSLLIVMVLSVVCLLLVKQASLKVWFISYAIFALLVMKYGSPGLFAQTGLWLGFALFLIGTIRPLRQGLLTRPLLHIARQAMPAMSATEREALEAGSIGWEGELFSGAPDFSRLHAVPAVRLSEDEQAFLNGPVNTLCRMIDDWDITHNRADMPPEMWTFIKSHGFLGMIIPKRYGGLGFSATGQMSVLVKLYSRSVTVASTISVPNSLGPAELLLKYGTEEQKNYYLPRLANGTDIPCFALTGPNAGSDAASIPDQGIVCREQINGQEVLGIRLNWDKRYITLCPVATVIGLAFRLFDPDNLLGKGHDVGISCALIPADTPGVIKGRRHFPLNIAFLNGPTQGKNVFIPLDYLIGGEKMAGQGWRMLMECLSAGRAISLPSSAAGGTQAISLGSGAYARVRKQFNQPIGKFEGIEEVLARIAGKTYMINAALAMTTTVIDAGVKSAVAGAILKYHTTEWARSVALDAMDIHGGKGICLGPNNYLGRGYQGAPISITVEGANILTRSLIIFGQGAIRCHPYVFLEMESIKNNDLSAFDQALWGHAAFILANFTRSLLFSFTDGRVSHAPAVKMKRYYQWINRYSSHLAFLADFSMMTLGATLKRKETLSARLGDMLSYLYVASAVLNRFQQDGEPDADLPLVEWCCQYLLHECESAMRGVIANFPRRWGRAVLRIMLQPLGSRRTKPSDKLGQTVARLLIEPNETRSRLTSLVFAEPGMNCPLGQLEAAFHKLCAVEALEKKVAQGVREKVIHALTLLEQIEEAKAKGILNAEEAQQLKEAEQARQQVIAVDDFNTEELVRQSGGSKAGKKHSNEEVVPLAVE</sequence>
<dbReference type="InterPro" id="IPR009075">
    <property type="entry name" value="AcylCo_DH/oxidase_C"/>
</dbReference>
<comment type="catalytic activity">
    <reaction evidence="11">
        <text>a long-chain 2,3-saturated fatty acyl-CoA + oxidized [electron-transfer flavoprotein] + H(+) = a long-chain (2E)-enoyl-CoA + reduced [electron-transfer flavoprotein]</text>
        <dbReference type="Rhea" id="RHEA:17721"/>
        <dbReference type="Rhea" id="RHEA-COMP:10685"/>
        <dbReference type="Rhea" id="RHEA-COMP:10686"/>
        <dbReference type="ChEBI" id="CHEBI:15378"/>
        <dbReference type="ChEBI" id="CHEBI:57692"/>
        <dbReference type="ChEBI" id="CHEBI:58307"/>
        <dbReference type="ChEBI" id="CHEBI:83721"/>
        <dbReference type="ChEBI" id="CHEBI:83727"/>
        <dbReference type="EC" id="1.3.8.8"/>
    </reaction>
</comment>
<dbReference type="GO" id="GO:0070991">
    <property type="term" value="F:medium-chain fatty acyl-CoA dehydrogenase activity"/>
    <property type="evidence" value="ECO:0007669"/>
    <property type="project" value="UniProtKB-EC"/>
</dbReference>
<accession>A0A0W0X069</accession>
<name>A0A0W0X069_9GAMM</name>
<dbReference type="AlphaFoldDB" id="A0A0W0X069"/>
<evidence type="ECO:0000256" key="3">
    <source>
        <dbReference type="ARBA" id="ARBA00009347"/>
    </source>
</evidence>
<protein>
    <recommendedName>
        <fullName evidence="6">Acyl-coenzyme A dehydrogenase</fullName>
        <ecNumber evidence="4">1.3.8.7</ecNumber>
        <ecNumber evidence="5">1.3.8.8</ecNumber>
    </recommendedName>
</protein>
<comment type="catalytic activity">
    <reaction evidence="10">
        <text>a medium-chain 2,3-saturated fatty acyl-CoA + oxidized [electron-transfer flavoprotein] + H(+) = a medium-chain (2E)-enoyl-CoA + reduced [electron-transfer flavoprotein]</text>
        <dbReference type="Rhea" id="RHEA:14477"/>
        <dbReference type="Rhea" id="RHEA-COMP:10685"/>
        <dbReference type="Rhea" id="RHEA-COMP:10686"/>
        <dbReference type="ChEBI" id="CHEBI:15378"/>
        <dbReference type="ChEBI" id="CHEBI:57692"/>
        <dbReference type="ChEBI" id="CHEBI:58307"/>
        <dbReference type="ChEBI" id="CHEBI:83723"/>
        <dbReference type="ChEBI" id="CHEBI:83726"/>
        <dbReference type="EC" id="1.3.8.7"/>
    </reaction>
</comment>
<evidence type="ECO:0000256" key="4">
    <source>
        <dbReference type="ARBA" id="ARBA00012033"/>
    </source>
</evidence>
<dbReference type="Gene3D" id="1.20.140.10">
    <property type="entry name" value="Butyryl-CoA Dehydrogenase, subunit A, domain 3"/>
    <property type="match status" value="1"/>
</dbReference>